<proteinExistence type="predicted"/>
<comment type="caution">
    <text evidence="2">The sequence shown here is derived from an EMBL/GenBank/DDBJ whole genome shotgun (WGS) entry which is preliminary data.</text>
</comment>
<dbReference type="RefSeq" id="WP_204132584.1">
    <property type="nucleotide sequence ID" value="NZ_JAFDVD010000021.1"/>
</dbReference>
<keyword evidence="1" id="KW-0812">Transmembrane</keyword>
<organism evidence="2 3">
    <name type="scientific">Phycicoccus sonneratiae</name>
    <dbReference type="NCBI Taxonomy" id="2807628"/>
    <lineage>
        <taxon>Bacteria</taxon>
        <taxon>Bacillati</taxon>
        <taxon>Actinomycetota</taxon>
        <taxon>Actinomycetes</taxon>
        <taxon>Micrococcales</taxon>
        <taxon>Intrasporangiaceae</taxon>
        <taxon>Phycicoccus</taxon>
    </lineage>
</organism>
<name>A0ABS2CQN8_9MICO</name>
<accession>A0ABS2CQN8</accession>
<evidence type="ECO:0000256" key="1">
    <source>
        <dbReference type="SAM" id="Phobius"/>
    </source>
</evidence>
<keyword evidence="3" id="KW-1185">Reference proteome</keyword>
<dbReference type="EMBL" id="JAFDVD010000021">
    <property type="protein sequence ID" value="MBM6402115.1"/>
    <property type="molecule type" value="Genomic_DNA"/>
</dbReference>
<reference evidence="2" key="1">
    <citation type="submission" date="2021-02" db="EMBL/GenBank/DDBJ databases">
        <title>Phycicoccus sp. MQZ13P-5T, whole genome shotgun sequence.</title>
        <authorList>
            <person name="Tuo L."/>
        </authorList>
    </citation>
    <scope>NUCLEOTIDE SEQUENCE</scope>
    <source>
        <strain evidence="2">MQZ13P-5</strain>
    </source>
</reference>
<keyword evidence="1" id="KW-0472">Membrane</keyword>
<feature type="transmembrane region" description="Helical" evidence="1">
    <location>
        <begin position="15"/>
        <end position="37"/>
    </location>
</feature>
<evidence type="ECO:0000313" key="3">
    <source>
        <dbReference type="Proteomes" id="UP001430172"/>
    </source>
</evidence>
<dbReference type="Proteomes" id="UP001430172">
    <property type="component" value="Unassembled WGS sequence"/>
</dbReference>
<sequence>MGPITGLSVIATTLLWTSVVLGLVVAGLSLAVVAPVLTRSREDRRRRHLSIPAYYRLTPAH</sequence>
<evidence type="ECO:0000313" key="2">
    <source>
        <dbReference type="EMBL" id="MBM6402115.1"/>
    </source>
</evidence>
<protein>
    <submittedName>
        <fullName evidence="2">Uncharacterized protein</fullName>
    </submittedName>
</protein>
<gene>
    <name evidence="2" type="ORF">JQN70_17085</name>
</gene>
<keyword evidence="1" id="KW-1133">Transmembrane helix</keyword>